<dbReference type="STRING" id="1795632.TH606_06555"/>
<gene>
    <name evidence="2" type="ORF">TH606_06555</name>
</gene>
<dbReference type="InterPro" id="IPR007712">
    <property type="entry name" value="RelE/ParE_toxin"/>
</dbReference>
<reference evidence="2 3" key="1">
    <citation type="submission" date="2016-02" db="EMBL/GenBank/DDBJ databases">
        <title>Draft genome sequence of Thermodesulfatator sp. S606.</title>
        <authorList>
            <person name="Lai Q."/>
            <person name="Cao J."/>
            <person name="Dupont S."/>
            <person name="Shao Z."/>
            <person name="Jebbar M."/>
            <person name="Alain K."/>
        </authorList>
    </citation>
    <scope>NUCLEOTIDE SEQUENCE [LARGE SCALE GENOMIC DNA]</scope>
    <source>
        <strain evidence="2 3">S606</strain>
    </source>
</reference>
<evidence type="ECO:0000313" key="2">
    <source>
        <dbReference type="EMBL" id="OAG27544.1"/>
    </source>
</evidence>
<dbReference type="Proteomes" id="UP000076964">
    <property type="component" value="Unassembled WGS sequence"/>
</dbReference>
<protein>
    <submittedName>
        <fullName evidence="2">Plasmid stabilization protein</fullName>
    </submittedName>
</protein>
<dbReference type="AlphaFoldDB" id="A0A177E6H3"/>
<accession>A0A177E6H3</accession>
<organism evidence="2 3">
    <name type="scientific">Thermodesulfatator autotrophicus</name>
    <dbReference type="NCBI Taxonomy" id="1795632"/>
    <lineage>
        <taxon>Bacteria</taxon>
        <taxon>Pseudomonadati</taxon>
        <taxon>Thermodesulfobacteriota</taxon>
        <taxon>Thermodesulfobacteria</taxon>
        <taxon>Thermodesulfobacteriales</taxon>
        <taxon>Thermodesulfatatoraceae</taxon>
        <taxon>Thermodesulfatator</taxon>
    </lineage>
</organism>
<dbReference type="InterPro" id="IPR035093">
    <property type="entry name" value="RelE/ParE_toxin_dom_sf"/>
</dbReference>
<proteinExistence type="predicted"/>
<dbReference type="EMBL" id="LSFI01000027">
    <property type="protein sequence ID" value="OAG27544.1"/>
    <property type="molecule type" value="Genomic_DNA"/>
</dbReference>
<keyword evidence="3" id="KW-1185">Reference proteome</keyword>
<dbReference type="RefSeq" id="WP_068542176.1">
    <property type="nucleotide sequence ID" value="NZ_LSFI01000027.1"/>
</dbReference>
<name>A0A177E6H3_9BACT</name>
<dbReference type="OrthoDB" id="163524at2"/>
<dbReference type="SUPFAM" id="SSF143011">
    <property type="entry name" value="RelE-like"/>
    <property type="match status" value="1"/>
</dbReference>
<dbReference type="Gene3D" id="3.30.2310.20">
    <property type="entry name" value="RelE-like"/>
    <property type="match status" value="1"/>
</dbReference>
<comment type="caution">
    <text evidence="2">The sequence shown here is derived from an EMBL/GenBank/DDBJ whole genome shotgun (WGS) entry which is preliminary data.</text>
</comment>
<evidence type="ECO:0000256" key="1">
    <source>
        <dbReference type="ARBA" id="ARBA00022649"/>
    </source>
</evidence>
<keyword evidence="1" id="KW-1277">Toxin-antitoxin system</keyword>
<dbReference type="PANTHER" id="PTHR38813">
    <property type="match status" value="1"/>
</dbReference>
<dbReference type="InterPro" id="IPR052747">
    <property type="entry name" value="TA_system_RelE_toxin"/>
</dbReference>
<sequence>MLVEYERSFLRDIKAIKDRNIKKDLENLILHVKKADSLHEIGQLKKISGYKDYYRIRIRNYRIGIKLKGETLIFIRVLPRKDIYRYFP</sequence>
<dbReference type="Pfam" id="PF05016">
    <property type="entry name" value="ParE_toxin"/>
    <property type="match status" value="1"/>
</dbReference>
<dbReference type="PANTHER" id="PTHR38813:SF1">
    <property type="entry name" value="TOXIN RELE1-RELATED"/>
    <property type="match status" value="1"/>
</dbReference>
<evidence type="ECO:0000313" key="3">
    <source>
        <dbReference type="Proteomes" id="UP000076964"/>
    </source>
</evidence>